<keyword evidence="1" id="KW-1133">Transmembrane helix</keyword>
<comment type="caution">
    <text evidence="2">The sequence shown here is derived from an EMBL/GenBank/DDBJ whole genome shotgun (WGS) entry which is preliminary data.</text>
</comment>
<dbReference type="Proteomes" id="UP001367771">
    <property type="component" value="Unassembled WGS sequence"/>
</dbReference>
<evidence type="ECO:0000313" key="3">
    <source>
        <dbReference type="Proteomes" id="UP001367771"/>
    </source>
</evidence>
<dbReference type="InterPro" id="IPR011727">
    <property type="entry name" value="CHP02117"/>
</dbReference>
<accession>A0ABU8H057</accession>
<name>A0ABU8H057_9SPHN</name>
<dbReference type="EMBL" id="JBBBDM010000002">
    <property type="protein sequence ID" value="MEI5686496.1"/>
    <property type="molecule type" value="Genomic_DNA"/>
</dbReference>
<feature type="transmembrane region" description="Helical" evidence="1">
    <location>
        <begin position="13"/>
        <end position="38"/>
    </location>
</feature>
<keyword evidence="1" id="KW-0812">Transmembrane</keyword>
<keyword evidence="3" id="KW-1185">Reference proteome</keyword>
<reference evidence="2 3" key="1">
    <citation type="journal article" date="2013" name="Int. J. Syst. Evol. Microbiol.">
        <title>Sphingomonas kyungheensis sp. nov., a bacterium with ginsenoside-converting activity isolated from soil of a ginseng field.</title>
        <authorList>
            <person name="Son H.M."/>
            <person name="Yang J.E."/>
            <person name="Park Y."/>
            <person name="Han C.K."/>
            <person name="Kim S.G."/>
            <person name="Kook M."/>
            <person name="Yi T.H."/>
        </authorList>
    </citation>
    <scope>NUCLEOTIDE SEQUENCE [LARGE SCALE GENOMIC DNA]</scope>
    <source>
        <strain evidence="2 3">LMG 26582</strain>
    </source>
</reference>
<organism evidence="2 3">
    <name type="scientific">Sphingomonas kyungheensis</name>
    <dbReference type="NCBI Taxonomy" id="1069987"/>
    <lineage>
        <taxon>Bacteria</taxon>
        <taxon>Pseudomonadati</taxon>
        <taxon>Pseudomonadota</taxon>
        <taxon>Alphaproteobacteria</taxon>
        <taxon>Sphingomonadales</taxon>
        <taxon>Sphingomonadaceae</taxon>
        <taxon>Sphingomonas</taxon>
    </lineage>
</organism>
<dbReference type="Pfam" id="PF09601">
    <property type="entry name" value="DUF2459"/>
    <property type="match status" value="1"/>
</dbReference>
<evidence type="ECO:0000313" key="2">
    <source>
        <dbReference type="EMBL" id="MEI5686496.1"/>
    </source>
</evidence>
<gene>
    <name evidence="2" type="ORF">V8201_05315</name>
</gene>
<dbReference type="RefSeq" id="WP_336544675.1">
    <property type="nucleotide sequence ID" value="NZ_JBBBDM010000002.1"/>
</dbReference>
<evidence type="ECO:0000256" key="1">
    <source>
        <dbReference type="SAM" id="Phobius"/>
    </source>
</evidence>
<keyword evidence="1" id="KW-0472">Membrane</keyword>
<dbReference type="NCBIfam" id="TIGR02117">
    <property type="entry name" value="chp_urease_rgn"/>
    <property type="match status" value="1"/>
</dbReference>
<sequence>MIRHPALTSLSRWLARIAALVALLVVGYGVAGLVGGAIPSHRDWRPPARGVTVYIESNGIHVGLVVPKVAAGIDWRGWAPGADLAAPRYEGYDHLAIGWGERTFYFDTPHWRDVRPGRVLAAAIGSDATLLHVEHVPAPEPGNDVRRIVLRPEEYRRLAAFIRASAAPQRQRWRGYDRNDAFYAARGHYSAMRTCNAWVGDALRFAGVRVGRWTPFPVTVLQWF</sequence>
<protein>
    <submittedName>
        <fullName evidence="2">TIGR02117 family protein</fullName>
    </submittedName>
</protein>
<proteinExistence type="predicted"/>